<gene>
    <name evidence="2" type="ORF">FTV88_2758</name>
</gene>
<sequence>MKQEELLQQKNPNLLAFLPVVDRSCYKENPAKQLSRSADAILKSSLPVHEKREALLQALLLVGYVYNQELMIQFLTEVDELINLEESLAYQEIIKKGEELGEERGKKKALTETLLRQLTIKFGKLSPAFAELIEEQDCNTLQILADKIFDFEKVEELEKYLMSCS</sequence>
<dbReference type="RefSeq" id="WP_153725938.1">
    <property type="nucleotide sequence ID" value="NZ_CP045875.1"/>
</dbReference>
<organism evidence="2 3">
    <name type="scientific">Heliorestis convoluta</name>
    <dbReference type="NCBI Taxonomy" id="356322"/>
    <lineage>
        <taxon>Bacteria</taxon>
        <taxon>Bacillati</taxon>
        <taxon>Bacillota</taxon>
        <taxon>Clostridia</taxon>
        <taxon>Eubacteriales</taxon>
        <taxon>Heliobacteriaceae</taxon>
        <taxon>Heliorestis</taxon>
    </lineage>
</organism>
<dbReference type="Proteomes" id="UP000366051">
    <property type="component" value="Chromosome"/>
</dbReference>
<proteinExistence type="predicted"/>
<dbReference type="InterPro" id="IPR025587">
    <property type="entry name" value="DUF4351"/>
</dbReference>
<evidence type="ECO:0000313" key="3">
    <source>
        <dbReference type="Proteomes" id="UP000366051"/>
    </source>
</evidence>
<dbReference type="AlphaFoldDB" id="A0A5Q2N202"/>
<feature type="domain" description="DUF4351" evidence="1">
    <location>
        <begin position="104"/>
        <end position="161"/>
    </location>
</feature>
<evidence type="ECO:0000259" key="1">
    <source>
        <dbReference type="Pfam" id="PF14261"/>
    </source>
</evidence>
<dbReference type="KEGG" id="hcv:FTV88_2758"/>
<keyword evidence="3" id="KW-1185">Reference proteome</keyword>
<reference evidence="3" key="1">
    <citation type="submission" date="2019-11" db="EMBL/GenBank/DDBJ databases">
        <title>Genome sequence of Heliorestis convoluta strain HH, an alkaliphilic and minimalistic phototrophic bacterium from a soda lake in Egypt.</title>
        <authorList>
            <person name="Dewey E.D."/>
            <person name="Stokes L.M."/>
            <person name="Burchell B.M."/>
            <person name="Shaffer K.N."/>
            <person name="Huntington A.M."/>
            <person name="Baker J.M."/>
            <person name="Nadendla S."/>
            <person name="Giglio M.G."/>
            <person name="Touchman J.W."/>
            <person name="Blankenship R.E."/>
            <person name="Madigan M.T."/>
            <person name="Sattley W.M."/>
        </authorList>
    </citation>
    <scope>NUCLEOTIDE SEQUENCE [LARGE SCALE GENOMIC DNA]</scope>
    <source>
        <strain evidence="3">HH</strain>
    </source>
</reference>
<name>A0A5Q2N202_9FIRM</name>
<evidence type="ECO:0000313" key="2">
    <source>
        <dbReference type="EMBL" id="QGG48847.1"/>
    </source>
</evidence>
<dbReference type="OrthoDB" id="1730086at2"/>
<protein>
    <recommendedName>
        <fullName evidence="1">DUF4351 domain-containing protein</fullName>
    </recommendedName>
</protein>
<dbReference type="Pfam" id="PF14261">
    <property type="entry name" value="DUF4351"/>
    <property type="match status" value="1"/>
</dbReference>
<accession>A0A5Q2N202</accession>
<dbReference type="EMBL" id="CP045875">
    <property type="protein sequence ID" value="QGG48847.1"/>
    <property type="molecule type" value="Genomic_DNA"/>
</dbReference>